<sequence length="151" mass="17043">NLMAHGAPDHTRLAESGFAHYVDRVVPRPGGALVATPAWEEALNVDIQGVFGYMWAWSDTYLFEVRITIDGVIVFHHTINTLRGGGFWNASSSWDKMGCTMFNEVIGDEGFGMFYDEKWGLYIHHNITIHCRRAGALGTQASWTIYYKELI</sequence>
<proteinExistence type="predicted"/>
<name>X1IP48_9ZZZZ</name>
<feature type="non-terminal residue" evidence="1">
    <location>
        <position position="1"/>
    </location>
</feature>
<accession>X1IP48</accession>
<dbReference type="EMBL" id="BARU01042308">
    <property type="protein sequence ID" value="GAH83452.1"/>
    <property type="molecule type" value="Genomic_DNA"/>
</dbReference>
<evidence type="ECO:0000313" key="1">
    <source>
        <dbReference type="EMBL" id="GAH83452.1"/>
    </source>
</evidence>
<reference evidence="1" key="1">
    <citation type="journal article" date="2014" name="Front. Microbiol.">
        <title>High frequency of phylogenetically diverse reductive dehalogenase-homologous genes in deep subseafloor sedimentary metagenomes.</title>
        <authorList>
            <person name="Kawai M."/>
            <person name="Futagami T."/>
            <person name="Toyoda A."/>
            <person name="Takaki Y."/>
            <person name="Nishi S."/>
            <person name="Hori S."/>
            <person name="Arai W."/>
            <person name="Tsubouchi T."/>
            <person name="Morono Y."/>
            <person name="Uchiyama I."/>
            <person name="Ito T."/>
            <person name="Fujiyama A."/>
            <person name="Inagaki F."/>
            <person name="Takami H."/>
        </authorList>
    </citation>
    <scope>NUCLEOTIDE SEQUENCE</scope>
    <source>
        <strain evidence="1">Expedition CK06-06</strain>
    </source>
</reference>
<dbReference type="AlphaFoldDB" id="X1IP48"/>
<protein>
    <submittedName>
        <fullName evidence="1">Uncharacterized protein</fullName>
    </submittedName>
</protein>
<gene>
    <name evidence="1" type="ORF">S03H2_65035</name>
</gene>
<organism evidence="1">
    <name type="scientific">marine sediment metagenome</name>
    <dbReference type="NCBI Taxonomy" id="412755"/>
    <lineage>
        <taxon>unclassified sequences</taxon>
        <taxon>metagenomes</taxon>
        <taxon>ecological metagenomes</taxon>
    </lineage>
</organism>
<comment type="caution">
    <text evidence="1">The sequence shown here is derived from an EMBL/GenBank/DDBJ whole genome shotgun (WGS) entry which is preliminary data.</text>
</comment>